<dbReference type="InterPro" id="IPR004170">
    <property type="entry name" value="WWE_dom"/>
</dbReference>
<keyword evidence="4" id="KW-0328">Glycosyltransferase</keyword>
<dbReference type="GO" id="GO:1990404">
    <property type="term" value="F:NAD+-protein mono-ADP-ribosyltransferase activity"/>
    <property type="evidence" value="ECO:0007669"/>
    <property type="project" value="TreeGrafter"/>
</dbReference>
<organism evidence="7 8">
    <name type="scientific">Penaeus vannamei</name>
    <name type="common">Whiteleg shrimp</name>
    <name type="synonym">Litopenaeus vannamei</name>
    <dbReference type="NCBI Taxonomy" id="6689"/>
    <lineage>
        <taxon>Eukaryota</taxon>
        <taxon>Metazoa</taxon>
        <taxon>Ecdysozoa</taxon>
        <taxon>Arthropoda</taxon>
        <taxon>Crustacea</taxon>
        <taxon>Multicrustacea</taxon>
        <taxon>Malacostraca</taxon>
        <taxon>Eumalacostraca</taxon>
        <taxon>Eucarida</taxon>
        <taxon>Decapoda</taxon>
        <taxon>Dendrobranchiata</taxon>
        <taxon>Penaeoidea</taxon>
        <taxon>Penaeidae</taxon>
        <taxon>Penaeus</taxon>
    </lineage>
</organism>
<gene>
    <name evidence="7" type="ORF">C7M84_023883</name>
</gene>
<comment type="subcellular location">
    <subcellularLocation>
        <location evidence="1">Nucleus</location>
    </subcellularLocation>
</comment>
<dbReference type="GO" id="GO:0005634">
    <property type="term" value="C:nucleus"/>
    <property type="evidence" value="ECO:0007669"/>
    <property type="project" value="UniProtKB-SubCell"/>
</dbReference>
<keyword evidence="2" id="KW-0539">Nucleus</keyword>
<proteinExistence type="inferred from homology"/>
<dbReference type="SUPFAM" id="SSF56399">
    <property type="entry name" value="ADP-ribosylation"/>
    <property type="match status" value="1"/>
</dbReference>
<dbReference type="Gene3D" id="3.90.228.10">
    <property type="match status" value="1"/>
</dbReference>
<evidence type="ECO:0000256" key="2">
    <source>
        <dbReference type="ARBA" id="ARBA00023242"/>
    </source>
</evidence>
<dbReference type="PROSITE" id="PS50918">
    <property type="entry name" value="WWE"/>
    <property type="match status" value="1"/>
</dbReference>
<feature type="domain" description="WWE" evidence="5">
    <location>
        <begin position="447"/>
        <end position="532"/>
    </location>
</feature>
<dbReference type="EMBL" id="QCYY01000757">
    <property type="protein sequence ID" value="ROT82946.1"/>
    <property type="molecule type" value="Genomic_DNA"/>
</dbReference>
<dbReference type="PANTHER" id="PTHR45740">
    <property type="entry name" value="POLY [ADP-RIBOSE] POLYMERASE"/>
    <property type="match status" value="1"/>
</dbReference>
<name>A0A423U2K5_PENVA</name>
<dbReference type="STRING" id="6689.A0A423U2K5"/>
<evidence type="ECO:0000256" key="3">
    <source>
        <dbReference type="ARBA" id="ARBA00024347"/>
    </source>
</evidence>
<keyword evidence="4" id="KW-0808">Transferase</keyword>
<reference evidence="7 8" key="1">
    <citation type="submission" date="2018-04" db="EMBL/GenBank/DDBJ databases">
        <authorList>
            <person name="Zhang X."/>
            <person name="Yuan J."/>
            <person name="Li F."/>
            <person name="Xiang J."/>
        </authorList>
    </citation>
    <scope>NUCLEOTIDE SEQUENCE [LARGE SCALE GENOMIC DNA]</scope>
    <source>
        <tissue evidence="7">Muscle</tissue>
    </source>
</reference>
<dbReference type="Proteomes" id="UP000283509">
    <property type="component" value="Unassembled WGS sequence"/>
</dbReference>
<accession>A0A423U2K5</accession>
<dbReference type="AlphaFoldDB" id="A0A423U2K5"/>
<dbReference type="PROSITE" id="PS51059">
    <property type="entry name" value="PARP_CATALYTIC"/>
    <property type="match status" value="1"/>
</dbReference>
<dbReference type="InterPro" id="IPR037197">
    <property type="entry name" value="WWE_dom_sf"/>
</dbReference>
<protein>
    <recommendedName>
        <fullName evidence="4">Poly [ADP-ribose] polymerase</fullName>
        <shortName evidence="4">PARP</shortName>
        <ecNumber evidence="4">2.4.2.-</ecNumber>
    </recommendedName>
</protein>
<comment type="similarity">
    <text evidence="3">Belongs to the ARTD/PARP family.</text>
</comment>
<dbReference type="InterPro" id="IPR012317">
    <property type="entry name" value="Poly(ADP-ribose)pol_cat_dom"/>
</dbReference>
<keyword evidence="4" id="KW-0520">NAD</keyword>
<comment type="caution">
    <text evidence="7">The sequence shown here is derived from an EMBL/GenBank/DDBJ whole genome shotgun (WGS) entry which is preliminary data.</text>
</comment>
<evidence type="ECO:0000313" key="7">
    <source>
        <dbReference type="EMBL" id="ROT82946.1"/>
    </source>
</evidence>
<evidence type="ECO:0000313" key="8">
    <source>
        <dbReference type="Proteomes" id="UP000283509"/>
    </source>
</evidence>
<evidence type="ECO:0000256" key="4">
    <source>
        <dbReference type="RuleBase" id="RU362114"/>
    </source>
</evidence>
<dbReference type="InterPro" id="IPR051712">
    <property type="entry name" value="ARTD-AVP"/>
</dbReference>
<dbReference type="GO" id="GO:0003950">
    <property type="term" value="F:NAD+ poly-ADP-ribosyltransferase activity"/>
    <property type="evidence" value="ECO:0007669"/>
    <property type="project" value="UniProtKB-UniRule"/>
</dbReference>
<keyword evidence="8" id="KW-1185">Reference proteome</keyword>
<feature type="domain" description="PARP catalytic" evidence="6">
    <location>
        <begin position="550"/>
        <end position="745"/>
    </location>
</feature>
<dbReference type="PANTHER" id="PTHR45740:SF2">
    <property type="entry name" value="POLY [ADP-RIBOSE] POLYMERASE"/>
    <property type="match status" value="1"/>
</dbReference>
<dbReference type="Pfam" id="PF00644">
    <property type="entry name" value="PARP"/>
    <property type="match status" value="1"/>
</dbReference>
<evidence type="ECO:0000259" key="5">
    <source>
        <dbReference type="PROSITE" id="PS50918"/>
    </source>
</evidence>
<dbReference type="SUPFAM" id="SSF117839">
    <property type="entry name" value="WWE domain"/>
    <property type="match status" value="1"/>
</dbReference>
<evidence type="ECO:0000259" key="6">
    <source>
        <dbReference type="PROSITE" id="PS51059"/>
    </source>
</evidence>
<sequence>MDSSSATTTKHHLTHMAAAPLTSFPAAAESQDGDDDVPIDEFEIAVKNISSGTSRKGSIQRHSSSESEISSLWVHREKLVETLAKYDTFRASLLTLLEHHGLNQNAVRDAITTYPNTFTLSDEIAELRPKITICEAHISPDFCYAWESCDDLHICPRYVMGDCKEDSCSLGHCWTTDHNRKILQSFNMDRLPSEILCTLIRGTFSELKPVKSLDVCQSYNKATCRRRQCSSLHICLNFVIRGGNCGLPSCQLNHYTTEPSVCKLLESHGLPSNRCSKDIIATLLAQNQTLSNQSYSLRHVKRSSTASSVNTPSPNLHKGTSSTVWSHFYKGDVPVAEICYSSVEGKCQSEAQGCSRLHAKEHFHWQVSESKEQWLNLQNSQVISLERAYCDPVQESVTIPRLDTALVTPTNPLLSLLGRDLWSADLINHNLKDSSGEKILNLRRLCTENTEMNVPASTFLWYYFYDGNWVEYGRLNPSAEGDLVYDVSSESIEVVYNRPGCQIMSLMDNNKIDFQAMVHRNGLSHKWKIRRRPKSHLEEATTSIDHNQILPSHWEAMDPEDRLRIVDLPPWCTEYEQVLELLHTSLHDAKVLKVERVQNPFLWRALQNKIEELSLWYGDIERVDVRTLFHGTDVDVIKHICTENFDWRLHGSRFGQKYGHGAYFATEAARALEYCTYDLLNQRYLLVAQVVVGTIVQGDYTMHCPPQNPVAGIPYNSTVDDEFEPTIIVKYDKQEYYPQYIITLS</sequence>
<dbReference type="OrthoDB" id="6356539at2759"/>
<dbReference type="EC" id="2.4.2.-" evidence="4"/>
<evidence type="ECO:0000256" key="1">
    <source>
        <dbReference type="ARBA" id="ARBA00004123"/>
    </source>
</evidence>
<reference evidence="7 8" key="2">
    <citation type="submission" date="2019-01" db="EMBL/GenBank/DDBJ databases">
        <title>The decoding of complex shrimp genome reveals the adaptation for benthos swimmer, frequently molting mechanism and breeding impact on genome.</title>
        <authorList>
            <person name="Sun Y."/>
            <person name="Gao Y."/>
            <person name="Yu Y."/>
        </authorList>
    </citation>
    <scope>NUCLEOTIDE SEQUENCE [LARGE SCALE GENOMIC DNA]</scope>
    <source>
        <tissue evidence="7">Muscle</tissue>
    </source>
</reference>